<dbReference type="RefSeq" id="WP_203750186.1">
    <property type="nucleotide sequence ID" value="NZ_BAAAUC010000001.1"/>
</dbReference>
<proteinExistence type="predicted"/>
<protein>
    <recommendedName>
        <fullName evidence="3">Major capsid protein</fullName>
    </recommendedName>
</protein>
<evidence type="ECO:0008006" key="3">
    <source>
        <dbReference type="Google" id="ProtNLM"/>
    </source>
</evidence>
<accession>A0A919IP84</accession>
<sequence>MAHNFVIPEQVLRTALGLLRDDLQLAATMNRDYEDAFGGGRGTVVNVRIPSTLKARRRKLADAGAAITTDSLSESTVPVQITDMIYSAVDVTDEDLSLNIEDFTRQVSAPQVLAMVEDVEDFAVAVMQATAETTSIAYDKAKPVPTFTAARKVLRDRGLPASGLWAAVGTGVYAELLDADAITNASVSGSTEALRNARVGTVRGFNVAENNRLADDEIIFYGRDSYTLAIRAPRVPDGVAFGESRSENGFAMRWVKDYDSTHLQDRSIFSTFIGCKRIDLPRMNPDTKKVEYVPSAIRVLTSTVGA</sequence>
<reference evidence="1" key="1">
    <citation type="submission" date="2021-01" db="EMBL/GenBank/DDBJ databases">
        <title>Whole genome shotgun sequence of Actinoplanes cyaneus NBRC 14990.</title>
        <authorList>
            <person name="Komaki H."/>
            <person name="Tamura T."/>
        </authorList>
    </citation>
    <scope>NUCLEOTIDE SEQUENCE</scope>
    <source>
        <strain evidence="1">NBRC 14990</strain>
    </source>
</reference>
<evidence type="ECO:0000313" key="2">
    <source>
        <dbReference type="Proteomes" id="UP000619479"/>
    </source>
</evidence>
<gene>
    <name evidence="1" type="ORF">Acy02nite_68390</name>
</gene>
<comment type="caution">
    <text evidence="1">The sequence shown here is derived from an EMBL/GenBank/DDBJ whole genome shotgun (WGS) entry which is preliminary data.</text>
</comment>
<organism evidence="1 2">
    <name type="scientific">Actinoplanes cyaneus</name>
    <dbReference type="NCBI Taxonomy" id="52696"/>
    <lineage>
        <taxon>Bacteria</taxon>
        <taxon>Bacillati</taxon>
        <taxon>Actinomycetota</taxon>
        <taxon>Actinomycetes</taxon>
        <taxon>Micromonosporales</taxon>
        <taxon>Micromonosporaceae</taxon>
        <taxon>Actinoplanes</taxon>
    </lineage>
</organism>
<dbReference type="EMBL" id="BOMH01000056">
    <property type="protein sequence ID" value="GID68958.1"/>
    <property type="molecule type" value="Genomic_DNA"/>
</dbReference>
<evidence type="ECO:0000313" key="1">
    <source>
        <dbReference type="EMBL" id="GID68958.1"/>
    </source>
</evidence>
<dbReference type="AlphaFoldDB" id="A0A919IP84"/>
<name>A0A919IP84_9ACTN</name>
<keyword evidence="2" id="KW-1185">Reference proteome</keyword>
<dbReference type="Proteomes" id="UP000619479">
    <property type="component" value="Unassembled WGS sequence"/>
</dbReference>